<evidence type="ECO:0000256" key="3">
    <source>
        <dbReference type="SAM" id="SignalP"/>
    </source>
</evidence>
<name>A0A1R3W9D7_9RHOB</name>
<accession>A0A1R3W9D7</accession>
<dbReference type="AlphaFoldDB" id="A0A1R3W9D7"/>
<feature type="chain" id="PRO_5012729389" evidence="3">
    <location>
        <begin position="29"/>
        <end position="289"/>
    </location>
</feature>
<dbReference type="Gene3D" id="1.25.40.10">
    <property type="entry name" value="Tetratricopeptide repeat domain"/>
    <property type="match status" value="1"/>
</dbReference>
<evidence type="ECO:0000313" key="5">
    <source>
        <dbReference type="Proteomes" id="UP000192455"/>
    </source>
</evidence>
<dbReference type="SUPFAM" id="SSF48452">
    <property type="entry name" value="TPR-like"/>
    <property type="match status" value="1"/>
</dbReference>
<dbReference type="OrthoDB" id="9763909at2"/>
<dbReference type="EMBL" id="FTPS01000001">
    <property type="protein sequence ID" value="SIT74373.1"/>
    <property type="molecule type" value="Genomic_DNA"/>
</dbReference>
<evidence type="ECO:0000256" key="1">
    <source>
        <dbReference type="SAM" id="Coils"/>
    </source>
</evidence>
<reference evidence="4 5" key="1">
    <citation type="submission" date="2017-01" db="EMBL/GenBank/DDBJ databases">
        <authorList>
            <person name="Mah S.A."/>
            <person name="Swanson W.J."/>
            <person name="Moy G.W."/>
            <person name="Vacquier V.D."/>
        </authorList>
    </citation>
    <scope>NUCLEOTIDE SEQUENCE [LARGE SCALE GENOMIC DNA]</scope>
    <source>
        <strain evidence="4 5">DSM 21219</strain>
    </source>
</reference>
<dbReference type="RefSeq" id="WP_076646367.1">
    <property type="nucleotide sequence ID" value="NZ_FTPS01000001.1"/>
</dbReference>
<evidence type="ECO:0000256" key="2">
    <source>
        <dbReference type="SAM" id="MobiDB-lite"/>
    </source>
</evidence>
<dbReference type="Proteomes" id="UP000192455">
    <property type="component" value="Unassembled WGS sequence"/>
</dbReference>
<dbReference type="Pfam" id="PF13174">
    <property type="entry name" value="TPR_6"/>
    <property type="match status" value="1"/>
</dbReference>
<dbReference type="InterPro" id="IPR011990">
    <property type="entry name" value="TPR-like_helical_dom_sf"/>
</dbReference>
<protein>
    <submittedName>
        <fullName evidence="4">Tol-pal system protein YbgF</fullName>
    </submittedName>
</protein>
<dbReference type="InterPro" id="IPR019734">
    <property type="entry name" value="TPR_rpt"/>
</dbReference>
<feature type="coiled-coil region" evidence="1">
    <location>
        <begin position="35"/>
        <end position="95"/>
    </location>
</feature>
<evidence type="ECO:0000313" key="4">
    <source>
        <dbReference type="EMBL" id="SIT74373.1"/>
    </source>
</evidence>
<organism evidence="4 5">
    <name type="scientific">Pontibaca methylaminivorans</name>
    <dbReference type="NCBI Taxonomy" id="515897"/>
    <lineage>
        <taxon>Bacteria</taxon>
        <taxon>Pseudomonadati</taxon>
        <taxon>Pseudomonadota</taxon>
        <taxon>Alphaproteobacteria</taxon>
        <taxon>Rhodobacterales</taxon>
        <taxon>Roseobacteraceae</taxon>
        <taxon>Pontibaca</taxon>
    </lineage>
</organism>
<proteinExistence type="predicted"/>
<feature type="region of interest" description="Disordered" evidence="2">
    <location>
        <begin position="126"/>
        <end position="163"/>
    </location>
</feature>
<feature type="compositionally biased region" description="Low complexity" evidence="2">
    <location>
        <begin position="136"/>
        <end position="145"/>
    </location>
</feature>
<keyword evidence="5" id="KW-1185">Reference proteome</keyword>
<sequence length="289" mass="30016">MAGPTRSFLVAGVVAAFGLVAVPAAAPAQDKAETLADIRQELTVLNVEIQRLKRELSTSGAPTMNLEGSGVLDRVASMESELRRLTSLTEKLQMRIQSVVKDGTNRIGDLEFRLVELEGGDVSKLAETSTLGGDSGDLPAAAPAPSGGGGGSGVATPEGDELAVSEEADFRTAEEAMDGDDPEKAAELLARFNETYPGSPLAARANLLRGKALAKLGDTRETARAYLAAFTADSDGPLAAEALVELGGALGELGQQSQACVTLGEVESRFPDSSQVSRAREERTRLGCS</sequence>
<keyword evidence="3" id="KW-0732">Signal</keyword>
<keyword evidence="1" id="KW-0175">Coiled coil</keyword>
<dbReference type="STRING" id="515897.SAMN05421849_0146"/>
<feature type="signal peptide" evidence="3">
    <location>
        <begin position="1"/>
        <end position="28"/>
    </location>
</feature>
<gene>
    <name evidence="4" type="ORF">SAMN05421849_0146</name>
</gene>